<keyword evidence="3" id="KW-1185">Reference proteome</keyword>
<dbReference type="EMBL" id="CAXAMN010005113">
    <property type="protein sequence ID" value="CAK9012419.1"/>
    <property type="molecule type" value="Genomic_DNA"/>
</dbReference>
<reference evidence="2 3" key="1">
    <citation type="submission" date="2024-02" db="EMBL/GenBank/DDBJ databases">
        <authorList>
            <person name="Chen Y."/>
            <person name="Shah S."/>
            <person name="Dougan E. K."/>
            <person name="Thang M."/>
            <person name="Chan C."/>
        </authorList>
    </citation>
    <scope>NUCLEOTIDE SEQUENCE [LARGE SCALE GENOMIC DNA]</scope>
</reference>
<organism evidence="2 3">
    <name type="scientific">Durusdinium trenchii</name>
    <dbReference type="NCBI Taxonomy" id="1381693"/>
    <lineage>
        <taxon>Eukaryota</taxon>
        <taxon>Sar</taxon>
        <taxon>Alveolata</taxon>
        <taxon>Dinophyceae</taxon>
        <taxon>Suessiales</taxon>
        <taxon>Symbiodiniaceae</taxon>
        <taxon>Durusdinium</taxon>
    </lineage>
</organism>
<comment type="caution">
    <text evidence="2">The sequence shown here is derived from an EMBL/GenBank/DDBJ whole genome shotgun (WGS) entry which is preliminary data.</text>
</comment>
<accession>A0ABP0JDF3</accession>
<evidence type="ECO:0000256" key="1">
    <source>
        <dbReference type="SAM" id="MobiDB-lite"/>
    </source>
</evidence>
<feature type="compositionally biased region" description="Basic and acidic residues" evidence="1">
    <location>
        <begin position="40"/>
        <end position="50"/>
    </location>
</feature>
<evidence type="ECO:0000313" key="2">
    <source>
        <dbReference type="EMBL" id="CAK9012419.1"/>
    </source>
</evidence>
<proteinExistence type="predicted"/>
<feature type="compositionally biased region" description="Polar residues" evidence="1">
    <location>
        <begin position="246"/>
        <end position="267"/>
    </location>
</feature>
<gene>
    <name evidence="2" type="ORF">CCMP2556_LOCUS10845</name>
</gene>
<feature type="region of interest" description="Disordered" evidence="1">
    <location>
        <begin position="1"/>
        <end position="64"/>
    </location>
</feature>
<name>A0ABP0JDF3_9DINO</name>
<dbReference type="Proteomes" id="UP001642484">
    <property type="component" value="Unassembled WGS sequence"/>
</dbReference>
<feature type="compositionally biased region" description="Polar residues" evidence="1">
    <location>
        <begin position="51"/>
        <end position="64"/>
    </location>
</feature>
<protein>
    <submittedName>
        <fullName evidence="2">Uncharacterized protein</fullName>
    </submittedName>
</protein>
<feature type="compositionally biased region" description="Low complexity" evidence="1">
    <location>
        <begin position="231"/>
        <end position="245"/>
    </location>
</feature>
<feature type="region of interest" description="Disordered" evidence="1">
    <location>
        <begin position="231"/>
        <end position="276"/>
    </location>
</feature>
<evidence type="ECO:0000313" key="3">
    <source>
        <dbReference type="Proteomes" id="UP001642484"/>
    </source>
</evidence>
<sequence>MYRGAATATESFKGSGRGPYRSRGFDRATAAAPGRGGRSYRRDYPSHEASVEQSQKLETQSDSVWSNTLISSGTGCKWADQDTGDEVWSSPPAQETTLSNLECRIDAMSQEFIDNLRKLGEKGNEKFDLIFSILTELQNRQAQLEETVRVLQNQVNASYTSCTVGNSTSMDGNMNVSNNSTEGAPGNGTSCANNMAQMNNVMVVCHPNGMMQQMPQMMYAVPNMMTPMTFMGPGSEMSSPSGTSGFVSTGQESGRVSPEAQKTSSEASQEKSTEAD</sequence>